<keyword evidence="1" id="KW-0812">Transmembrane</keyword>
<keyword evidence="1" id="KW-0472">Membrane</keyword>
<proteinExistence type="predicted"/>
<feature type="transmembrane region" description="Helical" evidence="1">
    <location>
        <begin position="7"/>
        <end position="26"/>
    </location>
</feature>
<accession>A0A840IXR6</accession>
<evidence type="ECO:0000256" key="1">
    <source>
        <dbReference type="SAM" id="Phobius"/>
    </source>
</evidence>
<reference evidence="2 3" key="1">
    <citation type="submission" date="2020-08" db="EMBL/GenBank/DDBJ databases">
        <title>Sequencing the genomes of 1000 actinobacteria strains.</title>
        <authorList>
            <person name="Klenk H.-P."/>
        </authorList>
    </citation>
    <scope>NUCLEOTIDE SEQUENCE [LARGE SCALE GENOMIC DNA]</scope>
    <source>
        <strain evidence="2 3">DSM 45859</strain>
    </source>
</reference>
<name>A0A840IXR6_9PSEU</name>
<gene>
    <name evidence="2" type="ORF">BJY18_003784</name>
</gene>
<evidence type="ECO:0000313" key="3">
    <source>
        <dbReference type="Proteomes" id="UP000581769"/>
    </source>
</evidence>
<dbReference type="Proteomes" id="UP000581769">
    <property type="component" value="Unassembled WGS sequence"/>
</dbReference>
<dbReference type="RefSeq" id="WP_184781190.1">
    <property type="nucleotide sequence ID" value="NZ_JACHMG010000001.1"/>
</dbReference>
<dbReference type="EMBL" id="JACHMG010000001">
    <property type="protein sequence ID" value="MBB4686299.1"/>
    <property type="molecule type" value="Genomic_DNA"/>
</dbReference>
<organism evidence="2 3">
    <name type="scientific">Amycolatopsis jiangsuensis</name>
    <dbReference type="NCBI Taxonomy" id="1181879"/>
    <lineage>
        <taxon>Bacteria</taxon>
        <taxon>Bacillati</taxon>
        <taxon>Actinomycetota</taxon>
        <taxon>Actinomycetes</taxon>
        <taxon>Pseudonocardiales</taxon>
        <taxon>Pseudonocardiaceae</taxon>
        <taxon>Amycolatopsis</taxon>
    </lineage>
</organism>
<evidence type="ECO:0000313" key="2">
    <source>
        <dbReference type="EMBL" id="MBB4686299.1"/>
    </source>
</evidence>
<keyword evidence="1" id="KW-1133">Transmembrane helix</keyword>
<keyword evidence="3" id="KW-1185">Reference proteome</keyword>
<protein>
    <submittedName>
        <fullName evidence="2">Uncharacterized protein</fullName>
    </submittedName>
</protein>
<dbReference type="AlphaFoldDB" id="A0A840IXR6"/>
<comment type="caution">
    <text evidence="2">The sequence shown here is derived from an EMBL/GenBank/DDBJ whole genome shotgun (WGS) entry which is preliminary data.</text>
</comment>
<sequence length="424" mass="44261">MKLKTGIWLIAVTTVVIVAAAVIVFVRQGSTADTAQAADPNADNQTIQRAGYPNSQYADPAPIKEKPNPQAVQYAGKPVIQACTLLSVGDLTALGMKVGSRPDPNVVNFDRSYLVGDGSGPLTSSSISLPDADGLALNKCSYELNTTDGTTGDLLSVAVAQPGYQQDLDLKLFRESPNARFTVGPVKAFWKDTLANVPAGEAGEAALVAGDTYVDFHAQSKGTATAGKLPELVKRMAQHLATQTATPTGPVIVDYDSPVFRKSVAQPCPMLTADVVSPAIGTEASPLVEEMPGTAVGNLIMGDASAHNYVELSCERGTGQDDPLSRIALTLTAYSFLSDDAAKAYVDSAPANGQSSPATVGDKARILSDASGQTKGQLVFAKGRFAFTLYLADHAGHPDGVSAADVSRLLVPAARKMLADFHQQ</sequence>